<name>A0A8S2GU15_9BILA</name>
<sequence>MVPAEALVEFTIFSLLKGMPNINDSFYIQTNAIESWTKLGVKEKHIILIFDFSSKLSCQYIYSIYPNIQCFILSDLSCSHPIYKRPFINCVFDIAEKYAVTKIKVYVNGDIILHKNLTYVLDFMNKQKDEFVAISQRTDLQIVNKTANFQSVISDVLLSNGRLHGPSGIDLICYKLNDQNHTIIKRMPPFLSGIYRWDNWLLSEFLLATNVTVIDITNSTLIIHQQQYNISIRTNHWIRFGAKYNNELTHDRSGESYKLGTIDNAHLILRCQYLRTDSTNCQFEQNYRQSEKVLVQKHANKDKYIVILAVNHGYIKMAWNWLCWARQIAFHNYLLLAEDLESYQQLKLAGQPVHITHRQVLSNVRKKKNFDYGTYEFQSIMKYRTDFLMSVLKFGYHFVTADLDTVWFDNPLKYLSTNIAQVVLQGQTHRHSQLSGGFICVHSTSGGKQFWQRVIHCHNKNMGYLLKTRMKATSKYTEQECINQVANETLNRRTQIHYLNEDLFPDGRRFFVQKLPQLNGVIPVVVHNNWIIGLDEKWKQFQSWNLLCDDATPTNDEVKFHKNLFKNFRLRIKILTYNRFQSLKRLLISLLTTYYFNDHVDLDIWIDHPSQDATAGTRKEWSLIVQYLSNKSQFHWPHGSLLIYQQKSHIELFEQWTQSARTKTDEYEILLVLEDDMTVSRYFYEYIKKALQYYYYNRTNYDPLMYGFSLQNQDTILGQTGGTKTRSRDIQTILRDDYGSPLFYKYQLLGK</sequence>
<evidence type="ECO:0000313" key="3">
    <source>
        <dbReference type="EMBL" id="CAF0780737.1"/>
    </source>
</evidence>
<evidence type="ECO:0000256" key="1">
    <source>
        <dbReference type="ARBA" id="ARBA00007033"/>
    </source>
</evidence>
<dbReference type="EMBL" id="CAJNOK010000876">
    <property type="protein sequence ID" value="CAF0780737.1"/>
    <property type="molecule type" value="Genomic_DNA"/>
</dbReference>
<gene>
    <name evidence="3" type="ORF">OVA965_LOCUS3592</name>
    <name evidence="4" type="ORF">TMI583_LOCUS3591</name>
</gene>
<evidence type="ECO:0000313" key="5">
    <source>
        <dbReference type="Proteomes" id="UP000682733"/>
    </source>
</evidence>
<dbReference type="EMBL" id="CAJOBA010000876">
    <property type="protein sequence ID" value="CAF3562331.1"/>
    <property type="molecule type" value="Genomic_DNA"/>
</dbReference>
<dbReference type="InterPro" id="IPR005069">
    <property type="entry name" value="Nucl-diP-sugar_transferase"/>
</dbReference>
<comment type="similarity">
    <text evidence="1">Belongs to the glycosyltransferase 77 family.</text>
</comment>
<dbReference type="Proteomes" id="UP000682733">
    <property type="component" value="Unassembled WGS sequence"/>
</dbReference>
<accession>A0A8S2GU15</accession>
<dbReference type="Proteomes" id="UP000677228">
    <property type="component" value="Unassembled WGS sequence"/>
</dbReference>
<proteinExistence type="inferred from homology"/>
<dbReference type="Gene3D" id="3.90.550.10">
    <property type="entry name" value="Spore Coat Polysaccharide Biosynthesis Protein SpsA, Chain A"/>
    <property type="match status" value="1"/>
</dbReference>
<dbReference type="GO" id="GO:0005794">
    <property type="term" value="C:Golgi apparatus"/>
    <property type="evidence" value="ECO:0007669"/>
    <property type="project" value="TreeGrafter"/>
</dbReference>
<organism evidence="4 5">
    <name type="scientific">Didymodactylos carnosus</name>
    <dbReference type="NCBI Taxonomy" id="1234261"/>
    <lineage>
        <taxon>Eukaryota</taxon>
        <taxon>Metazoa</taxon>
        <taxon>Spiralia</taxon>
        <taxon>Gnathifera</taxon>
        <taxon>Rotifera</taxon>
        <taxon>Eurotatoria</taxon>
        <taxon>Bdelloidea</taxon>
        <taxon>Philodinida</taxon>
        <taxon>Philodinidae</taxon>
        <taxon>Didymodactylos</taxon>
    </lineage>
</organism>
<dbReference type="InterPro" id="IPR052636">
    <property type="entry name" value="UDP-D-xylose:L-fucose_XylT"/>
</dbReference>
<dbReference type="AlphaFoldDB" id="A0A8S2GU15"/>
<dbReference type="SUPFAM" id="SSF53448">
    <property type="entry name" value="Nucleotide-diphospho-sugar transferases"/>
    <property type="match status" value="1"/>
</dbReference>
<dbReference type="Pfam" id="PF03407">
    <property type="entry name" value="Nucleotid_trans"/>
    <property type="match status" value="1"/>
</dbReference>
<protein>
    <recommendedName>
        <fullName evidence="2">Nucleotide-diphospho-sugar transferase domain-containing protein</fullName>
    </recommendedName>
</protein>
<dbReference type="PANTHER" id="PTHR47032">
    <property type="entry name" value="UDP-D-XYLOSE:L-FUCOSE ALPHA-1,3-D-XYLOSYLTRANSFERASE-RELATED"/>
    <property type="match status" value="1"/>
</dbReference>
<dbReference type="GO" id="GO:0016757">
    <property type="term" value="F:glycosyltransferase activity"/>
    <property type="evidence" value="ECO:0007669"/>
    <property type="project" value="TreeGrafter"/>
</dbReference>
<comment type="caution">
    <text evidence="4">The sequence shown here is derived from an EMBL/GenBank/DDBJ whole genome shotgun (WGS) entry which is preliminary data.</text>
</comment>
<dbReference type="InterPro" id="IPR029044">
    <property type="entry name" value="Nucleotide-diphossugar_trans"/>
</dbReference>
<evidence type="ECO:0000313" key="4">
    <source>
        <dbReference type="EMBL" id="CAF3562331.1"/>
    </source>
</evidence>
<evidence type="ECO:0000259" key="2">
    <source>
        <dbReference type="Pfam" id="PF03407"/>
    </source>
</evidence>
<feature type="domain" description="Nucleotide-diphospho-sugar transferase" evidence="2">
    <location>
        <begin position="331"/>
        <end position="540"/>
    </location>
</feature>
<dbReference type="PANTHER" id="PTHR47032:SF1">
    <property type="entry name" value="UDP-D-XYLOSE:L-FUCOSE ALPHA-1,3-D-XYLOSYLTRANSFERASE-RELATED"/>
    <property type="match status" value="1"/>
</dbReference>
<reference evidence="4" key="1">
    <citation type="submission" date="2021-02" db="EMBL/GenBank/DDBJ databases">
        <authorList>
            <person name="Nowell W R."/>
        </authorList>
    </citation>
    <scope>NUCLEOTIDE SEQUENCE</scope>
</reference>